<comment type="caution">
    <text evidence="1">The sequence shown here is derived from an EMBL/GenBank/DDBJ whole genome shotgun (WGS) entry which is preliminary data.</text>
</comment>
<dbReference type="EMBL" id="LJSK01000030">
    <property type="protein sequence ID" value="KPI89179.1"/>
    <property type="molecule type" value="Genomic_DNA"/>
</dbReference>
<reference evidence="1 2" key="1">
    <citation type="journal article" date="2015" name="PLoS Pathog.">
        <title>Leptomonas seymouri: Adaptations to the Dixenous Life Cycle Analyzed by Genome Sequencing, Transcriptome Profiling and Co-infection with Leishmania donovani.</title>
        <authorList>
            <person name="Kraeva N."/>
            <person name="Butenko A."/>
            <person name="Hlavacova J."/>
            <person name="Kostygov A."/>
            <person name="Myskova J."/>
            <person name="Grybchuk D."/>
            <person name="Lestinova T."/>
            <person name="Votypka J."/>
            <person name="Volf P."/>
            <person name="Opperdoes F."/>
            <person name="Flegontov P."/>
            <person name="Lukes J."/>
            <person name="Yurchenko V."/>
        </authorList>
    </citation>
    <scope>NUCLEOTIDE SEQUENCE [LARGE SCALE GENOMIC DNA]</scope>
    <source>
        <strain evidence="1 2">ATCC 30220</strain>
    </source>
</reference>
<name>A0A0N0P7U0_LEPSE</name>
<gene>
    <name evidence="1" type="ORF">ABL78_1742</name>
</gene>
<proteinExistence type="predicted"/>
<evidence type="ECO:0000313" key="1">
    <source>
        <dbReference type="EMBL" id="KPI89179.1"/>
    </source>
</evidence>
<dbReference type="OMA" id="AACAEWC"/>
<protein>
    <submittedName>
        <fullName evidence="1">Uncharacterized protein</fullName>
    </submittedName>
</protein>
<accession>A0A0N0P7U0</accession>
<keyword evidence="2" id="KW-1185">Reference proteome</keyword>
<dbReference type="PANTHER" id="PTHR38827:SF1">
    <property type="entry name" value="T. BRUCEI SPP.-SPECIFIC PROTEIN"/>
    <property type="match status" value="1"/>
</dbReference>
<dbReference type="PANTHER" id="PTHR38827">
    <property type="entry name" value="T. BRUCEI SPP.-SPECIFIC PROTEIN-RELATED"/>
    <property type="match status" value="1"/>
</dbReference>
<organism evidence="1 2">
    <name type="scientific">Leptomonas seymouri</name>
    <dbReference type="NCBI Taxonomy" id="5684"/>
    <lineage>
        <taxon>Eukaryota</taxon>
        <taxon>Discoba</taxon>
        <taxon>Euglenozoa</taxon>
        <taxon>Kinetoplastea</taxon>
        <taxon>Metakinetoplastina</taxon>
        <taxon>Trypanosomatida</taxon>
        <taxon>Trypanosomatidae</taxon>
        <taxon>Leishmaniinae</taxon>
        <taxon>Leptomonas</taxon>
    </lineage>
</organism>
<evidence type="ECO:0000313" key="2">
    <source>
        <dbReference type="Proteomes" id="UP000038009"/>
    </source>
</evidence>
<sequence length="123" mass="13187">MFGRRVFASAPLPRHMWAALHIQNAAQAQRVLPSLAPLVSLSGKHNVFCSGLAFNTLSRCSATPGEEGLVSQDGKLVSAEVASASAEWCSHALRSVMLPMHHRTTGCWCASPAQTLKKDTNAF</sequence>
<dbReference type="AlphaFoldDB" id="A0A0N0P7U0"/>
<dbReference type="OrthoDB" id="259903at2759"/>
<dbReference type="Proteomes" id="UP000038009">
    <property type="component" value="Unassembled WGS sequence"/>
</dbReference>
<dbReference type="VEuPathDB" id="TriTrypDB:Lsey_0030_0310"/>